<sequence length="255" mass="29734">MLALSIKERLENGTIIKFHPSSEIYLQKEMTKCTSSLEVSYTTTPPVFQEFIFTLAYLEKRPFIERFKFFFNHTNVHTRLTTTGIHGKFNILVSLNRNPGQPPIPKSQTSKNQVIKRLNELNRADNCLYLSNSKWGAKVSLAGFANRVRRTLIKTASIVFELHKRFKNIYIHIQSYDVMSWSTRCSEASPFGFNLIFKDVNENHSLIIRFYNQLQRQHAYLFFRIANDLSEFRYNDGDVNELNFEVTVMMPIQGG</sequence>
<accession>A0A0C2MFY6</accession>
<gene>
    <name evidence="1" type="ORF">RF11_08747</name>
</gene>
<protein>
    <submittedName>
        <fullName evidence="1">Uncharacterized protein</fullName>
    </submittedName>
</protein>
<reference evidence="1 2" key="1">
    <citation type="journal article" date="2014" name="Genome Biol. Evol.">
        <title>The genome of the myxosporean Thelohanellus kitauei shows adaptations to nutrient acquisition within its fish host.</title>
        <authorList>
            <person name="Yang Y."/>
            <person name="Xiong J."/>
            <person name="Zhou Z."/>
            <person name="Huo F."/>
            <person name="Miao W."/>
            <person name="Ran C."/>
            <person name="Liu Y."/>
            <person name="Zhang J."/>
            <person name="Feng J."/>
            <person name="Wang M."/>
            <person name="Wang M."/>
            <person name="Wang L."/>
            <person name="Yao B."/>
        </authorList>
    </citation>
    <scope>NUCLEOTIDE SEQUENCE [LARGE SCALE GENOMIC DNA]</scope>
    <source>
        <strain evidence="1">Wuqing</strain>
    </source>
</reference>
<name>A0A0C2MFY6_THEKT</name>
<comment type="caution">
    <text evidence="1">The sequence shown here is derived from an EMBL/GenBank/DDBJ whole genome shotgun (WGS) entry which is preliminary data.</text>
</comment>
<dbReference type="AlphaFoldDB" id="A0A0C2MFY6"/>
<evidence type="ECO:0000313" key="2">
    <source>
        <dbReference type="Proteomes" id="UP000031668"/>
    </source>
</evidence>
<evidence type="ECO:0000313" key="1">
    <source>
        <dbReference type="EMBL" id="KII66086.1"/>
    </source>
</evidence>
<dbReference type="Proteomes" id="UP000031668">
    <property type="component" value="Unassembled WGS sequence"/>
</dbReference>
<proteinExistence type="predicted"/>
<organism evidence="1 2">
    <name type="scientific">Thelohanellus kitauei</name>
    <name type="common">Myxosporean</name>
    <dbReference type="NCBI Taxonomy" id="669202"/>
    <lineage>
        <taxon>Eukaryota</taxon>
        <taxon>Metazoa</taxon>
        <taxon>Cnidaria</taxon>
        <taxon>Myxozoa</taxon>
        <taxon>Myxosporea</taxon>
        <taxon>Bivalvulida</taxon>
        <taxon>Platysporina</taxon>
        <taxon>Myxobolidae</taxon>
        <taxon>Thelohanellus</taxon>
    </lineage>
</organism>
<dbReference type="EMBL" id="JWZT01003614">
    <property type="protein sequence ID" value="KII66086.1"/>
    <property type="molecule type" value="Genomic_DNA"/>
</dbReference>
<keyword evidence="2" id="KW-1185">Reference proteome</keyword>